<dbReference type="PANTHER" id="PTHR43537">
    <property type="entry name" value="TRANSCRIPTIONAL REGULATOR, GNTR FAMILY"/>
    <property type="match status" value="1"/>
</dbReference>
<evidence type="ECO:0000256" key="1">
    <source>
        <dbReference type="ARBA" id="ARBA00023015"/>
    </source>
</evidence>
<gene>
    <name evidence="5" type="ORF">VF724_13465</name>
</gene>
<dbReference type="SUPFAM" id="SSF46785">
    <property type="entry name" value="Winged helix' DNA-binding domain"/>
    <property type="match status" value="1"/>
</dbReference>
<keyword evidence="1" id="KW-0805">Transcription regulation</keyword>
<dbReference type="Gene3D" id="1.20.120.530">
    <property type="entry name" value="GntR ligand-binding domain-like"/>
    <property type="match status" value="1"/>
</dbReference>
<evidence type="ECO:0000313" key="6">
    <source>
        <dbReference type="Proteomes" id="UP001310386"/>
    </source>
</evidence>
<evidence type="ECO:0000313" key="5">
    <source>
        <dbReference type="EMBL" id="MEB3102674.1"/>
    </source>
</evidence>
<organism evidence="5 6">
    <name type="scientific">Ferviditalea candida</name>
    <dbReference type="NCBI Taxonomy" id="3108399"/>
    <lineage>
        <taxon>Bacteria</taxon>
        <taxon>Bacillati</taxon>
        <taxon>Bacillota</taxon>
        <taxon>Bacilli</taxon>
        <taxon>Bacillales</taxon>
        <taxon>Paenibacillaceae</taxon>
        <taxon>Ferviditalea</taxon>
    </lineage>
</organism>
<dbReference type="Gene3D" id="1.10.10.10">
    <property type="entry name" value="Winged helix-like DNA-binding domain superfamily/Winged helix DNA-binding domain"/>
    <property type="match status" value="1"/>
</dbReference>
<keyword evidence="2" id="KW-0238">DNA-binding</keyword>
<evidence type="ECO:0000256" key="3">
    <source>
        <dbReference type="ARBA" id="ARBA00023163"/>
    </source>
</evidence>
<dbReference type="Pfam" id="PF07729">
    <property type="entry name" value="FCD"/>
    <property type="match status" value="1"/>
</dbReference>
<dbReference type="InterPro" id="IPR011711">
    <property type="entry name" value="GntR_C"/>
</dbReference>
<keyword evidence="3" id="KW-0804">Transcription</keyword>
<dbReference type="EMBL" id="JAYJLD010000020">
    <property type="protein sequence ID" value="MEB3102674.1"/>
    <property type="molecule type" value="Genomic_DNA"/>
</dbReference>
<evidence type="ECO:0000256" key="2">
    <source>
        <dbReference type="ARBA" id="ARBA00023125"/>
    </source>
</evidence>
<dbReference type="SUPFAM" id="SSF48008">
    <property type="entry name" value="GntR ligand-binding domain-like"/>
    <property type="match status" value="1"/>
</dbReference>
<keyword evidence="6" id="KW-1185">Reference proteome</keyword>
<dbReference type="InterPro" id="IPR036390">
    <property type="entry name" value="WH_DNA-bd_sf"/>
</dbReference>
<dbReference type="InterPro" id="IPR008920">
    <property type="entry name" value="TF_FadR/GntR_C"/>
</dbReference>
<dbReference type="PANTHER" id="PTHR43537:SF5">
    <property type="entry name" value="UXU OPERON TRANSCRIPTIONAL REGULATOR"/>
    <property type="match status" value="1"/>
</dbReference>
<dbReference type="SMART" id="SM00895">
    <property type="entry name" value="FCD"/>
    <property type="match status" value="1"/>
</dbReference>
<dbReference type="PRINTS" id="PR00035">
    <property type="entry name" value="HTHGNTR"/>
</dbReference>
<dbReference type="CDD" id="cd07377">
    <property type="entry name" value="WHTH_GntR"/>
    <property type="match status" value="1"/>
</dbReference>
<accession>A0ABU5ZJN3</accession>
<dbReference type="InterPro" id="IPR000524">
    <property type="entry name" value="Tscrpt_reg_HTH_GntR"/>
</dbReference>
<feature type="domain" description="HTH gntR-type" evidence="4">
    <location>
        <begin position="8"/>
        <end position="76"/>
    </location>
</feature>
<protein>
    <submittedName>
        <fullName evidence="5">FadR/GntR family transcriptional regulator</fullName>
    </submittedName>
</protein>
<proteinExistence type="predicted"/>
<dbReference type="SMART" id="SM00345">
    <property type="entry name" value="HTH_GNTR"/>
    <property type="match status" value="1"/>
</dbReference>
<reference evidence="5" key="1">
    <citation type="submission" date="2023-12" db="EMBL/GenBank/DDBJ databases">
        <title>Fervidustalea candida gen. nov., sp. nov., a novel member of the family Paenibacillaceae isolated from a geothermal area.</title>
        <authorList>
            <person name="Li W.-J."/>
            <person name="Jiao J.-Y."/>
            <person name="Chen Y."/>
        </authorList>
    </citation>
    <scope>NUCLEOTIDE SEQUENCE</scope>
    <source>
        <strain evidence="5">SYSU GA230002</strain>
    </source>
</reference>
<dbReference type="RefSeq" id="WP_371754792.1">
    <property type="nucleotide sequence ID" value="NZ_JAYJLD010000020.1"/>
</dbReference>
<name>A0ABU5ZJN3_9BACL</name>
<sequence length="234" mass="26939">MKPPLKMRKSYEEVFEHLRDQIVSGKYNSGERLPSIKEFSIMFGVGQSTIREAIGSLKTMGLVTIRQGEGTFVTHIEPTELLSRLDSLRPITKQDVISLFEVRKIIETSTARLTAQRRTIEDLRLIGDALNEMEDAHIQNLSEMGAKADWKFHIAISRATRNEILNLLMHSISELIERTMSVSCKKMFEIEGVSEKLLQNHRDIYDAIRLQKAEEAELLMLEHLQYVENFYTVT</sequence>
<dbReference type="Pfam" id="PF00392">
    <property type="entry name" value="GntR"/>
    <property type="match status" value="1"/>
</dbReference>
<comment type="caution">
    <text evidence="5">The sequence shown here is derived from an EMBL/GenBank/DDBJ whole genome shotgun (WGS) entry which is preliminary data.</text>
</comment>
<dbReference type="InterPro" id="IPR036388">
    <property type="entry name" value="WH-like_DNA-bd_sf"/>
</dbReference>
<evidence type="ECO:0000259" key="4">
    <source>
        <dbReference type="PROSITE" id="PS50949"/>
    </source>
</evidence>
<dbReference type="Proteomes" id="UP001310386">
    <property type="component" value="Unassembled WGS sequence"/>
</dbReference>
<dbReference type="PROSITE" id="PS50949">
    <property type="entry name" value="HTH_GNTR"/>
    <property type="match status" value="1"/>
</dbReference>